<evidence type="ECO:0000256" key="2">
    <source>
        <dbReference type="SAM" id="Phobius"/>
    </source>
</evidence>
<evidence type="ECO:0000313" key="3">
    <source>
        <dbReference type="EMBL" id="MPC59802.1"/>
    </source>
</evidence>
<reference evidence="3 4" key="1">
    <citation type="submission" date="2019-05" db="EMBL/GenBank/DDBJ databases">
        <title>Another draft genome of Portunus trituberculatus and its Hox gene families provides insights of decapod evolution.</title>
        <authorList>
            <person name="Jeong J.-H."/>
            <person name="Song I."/>
            <person name="Kim S."/>
            <person name="Choi T."/>
            <person name="Kim D."/>
            <person name="Ryu S."/>
            <person name="Kim W."/>
        </authorList>
    </citation>
    <scope>NUCLEOTIDE SEQUENCE [LARGE SCALE GENOMIC DNA]</scope>
    <source>
        <tissue evidence="3">Muscle</tissue>
    </source>
</reference>
<protein>
    <submittedName>
        <fullName evidence="3">Uncharacterized protein</fullName>
    </submittedName>
</protein>
<feature type="transmembrane region" description="Helical" evidence="2">
    <location>
        <begin position="71"/>
        <end position="93"/>
    </location>
</feature>
<keyword evidence="2" id="KW-1133">Transmembrane helix</keyword>
<organism evidence="3 4">
    <name type="scientific">Portunus trituberculatus</name>
    <name type="common">Swimming crab</name>
    <name type="synonym">Neptunus trituberculatus</name>
    <dbReference type="NCBI Taxonomy" id="210409"/>
    <lineage>
        <taxon>Eukaryota</taxon>
        <taxon>Metazoa</taxon>
        <taxon>Ecdysozoa</taxon>
        <taxon>Arthropoda</taxon>
        <taxon>Crustacea</taxon>
        <taxon>Multicrustacea</taxon>
        <taxon>Malacostraca</taxon>
        <taxon>Eumalacostraca</taxon>
        <taxon>Eucarida</taxon>
        <taxon>Decapoda</taxon>
        <taxon>Pleocyemata</taxon>
        <taxon>Brachyura</taxon>
        <taxon>Eubrachyura</taxon>
        <taxon>Portunoidea</taxon>
        <taxon>Portunidae</taxon>
        <taxon>Portuninae</taxon>
        <taxon>Portunus</taxon>
    </lineage>
</organism>
<feature type="region of interest" description="Disordered" evidence="1">
    <location>
        <begin position="1"/>
        <end position="24"/>
    </location>
</feature>
<sequence>MALTDKGRGSNGLGRLDRGGAERDRVSLRRTVNCTTFLPDAASHSGADQVKGQKQVIPGSARPLQTQISSVLVFVEACVTVVVAAMTSVSGLVCWT</sequence>
<dbReference type="Proteomes" id="UP000324222">
    <property type="component" value="Unassembled WGS sequence"/>
</dbReference>
<feature type="compositionally biased region" description="Basic and acidic residues" evidence="1">
    <location>
        <begin position="15"/>
        <end position="24"/>
    </location>
</feature>
<evidence type="ECO:0000256" key="1">
    <source>
        <dbReference type="SAM" id="MobiDB-lite"/>
    </source>
</evidence>
<evidence type="ECO:0000313" key="4">
    <source>
        <dbReference type="Proteomes" id="UP000324222"/>
    </source>
</evidence>
<dbReference type="EMBL" id="VSRR010016888">
    <property type="protein sequence ID" value="MPC59802.1"/>
    <property type="molecule type" value="Genomic_DNA"/>
</dbReference>
<dbReference type="AlphaFoldDB" id="A0A5B7GLD6"/>
<gene>
    <name evidence="3" type="ORF">E2C01_053830</name>
</gene>
<keyword evidence="2" id="KW-0472">Membrane</keyword>
<proteinExistence type="predicted"/>
<comment type="caution">
    <text evidence="3">The sequence shown here is derived from an EMBL/GenBank/DDBJ whole genome shotgun (WGS) entry which is preliminary data.</text>
</comment>
<name>A0A5B7GLD6_PORTR</name>
<accession>A0A5B7GLD6</accession>
<keyword evidence="4" id="KW-1185">Reference proteome</keyword>
<keyword evidence="2" id="KW-0812">Transmembrane</keyword>